<evidence type="ECO:0000313" key="3">
    <source>
        <dbReference type="Proteomes" id="UP001220395"/>
    </source>
</evidence>
<gene>
    <name evidence="2" type="ORF">PQ455_09035</name>
</gene>
<reference evidence="2 3" key="1">
    <citation type="submission" date="2023-02" db="EMBL/GenBank/DDBJ databases">
        <title>Genome sequence of Sphingomonas naphthae.</title>
        <authorList>
            <person name="Kim S."/>
            <person name="Heo J."/>
            <person name="Kwon S.-W."/>
        </authorList>
    </citation>
    <scope>NUCLEOTIDE SEQUENCE [LARGE SCALE GENOMIC DNA]</scope>
    <source>
        <strain evidence="2 3">KACC 18716</strain>
    </source>
</reference>
<feature type="transmembrane region" description="Helical" evidence="1">
    <location>
        <begin position="52"/>
        <end position="72"/>
    </location>
</feature>
<evidence type="ECO:0000313" key="2">
    <source>
        <dbReference type="EMBL" id="WCT75343.1"/>
    </source>
</evidence>
<evidence type="ECO:0008006" key="4">
    <source>
        <dbReference type="Google" id="ProtNLM"/>
    </source>
</evidence>
<evidence type="ECO:0000256" key="1">
    <source>
        <dbReference type="SAM" id="Phobius"/>
    </source>
</evidence>
<feature type="transmembrane region" description="Helical" evidence="1">
    <location>
        <begin position="79"/>
        <end position="96"/>
    </location>
</feature>
<feature type="transmembrane region" description="Helical" evidence="1">
    <location>
        <begin position="102"/>
        <end position="119"/>
    </location>
</feature>
<dbReference type="EMBL" id="CP117411">
    <property type="protein sequence ID" value="WCT75343.1"/>
    <property type="molecule type" value="Genomic_DNA"/>
</dbReference>
<protein>
    <recommendedName>
        <fullName evidence="4">DoxX family protein</fullName>
    </recommendedName>
</protein>
<name>A0ABY7TQD0_9SPHN</name>
<proteinExistence type="predicted"/>
<keyword evidence="1" id="KW-0812">Transmembrane</keyword>
<organism evidence="2 3">
    <name type="scientific">Sphingomonas naphthae</name>
    <dbReference type="NCBI Taxonomy" id="1813468"/>
    <lineage>
        <taxon>Bacteria</taxon>
        <taxon>Pseudomonadati</taxon>
        <taxon>Pseudomonadota</taxon>
        <taxon>Alphaproteobacteria</taxon>
        <taxon>Sphingomonadales</taxon>
        <taxon>Sphingomonadaceae</taxon>
        <taxon>Sphingomonas</taxon>
    </lineage>
</organism>
<feature type="transmembrane region" description="Helical" evidence="1">
    <location>
        <begin position="12"/>
        <end position="32"/>
    </location>
</feature>
<keyword evidence="1" id="KW-1133">Transmembrane helix</keyword>
<dbReference type="RefSeq" id="WP_273691129.1">
    <property type="nucleotide sequence ID" value="NZ_CP117411.1"/>
</dbReference>
<keyword evidence="1" id="KW-0472">Membrane</keyword>
<keyword evidence="3" id="KW-1185">Reference proteome</keyword>
<dbReference type="Proteomes" id="UP001220395">
    <property type="component" value="Chromosome"/>
</dbReference>
<accession>A0ABY7TQD0</accession>
<sequence length="133" mass="14960">MRYGALGWTVARILFGLFFIYAPILILIEFGGQHPPETVPAAARFTIALNDTGFMNPSLIAVLLIGGVAMLFDRSAPIGLILLGPPIFVIALFHWFLTHQYVWGSIWPLWAAALAWHYRPVFARLWERRPAAE</sequence>